<comment type="caution">
    <text evidence="1">The sequence shown here is derived from an EMBL/GenBank/DDBJ whole genome shotgun (WGS) entry which is preliminary data.</text>
</comment>
<reference evidence="1 2" key="1">
    <citation type="submission" date="2016-02" db="EMBL/GenBank/DDBJ databases">
        <authorList>
            <person name="Wen L."/>
            <person name="He K."/>
            <person name="Yang H."/>
        </authorList>
    </citation>
    <scope>NUCLEOTIDE SEQUENCE [LARGE SCALE GENOMIC DNA]</scope>
    <source>
        <strain evidence="1 2">DSM 22607</strain>
    </source>
</reference>
<evidence type="ECO:0000313" key="1">
    <source>
        <dbReference type="EMBL" id="KXK65827.1"/>
    </source>
</evidence>
<accession>A0A136Q592</accession>
<dbReference type="STRING" id="626937.HMPREF3293_01320"/>
<dbReference type="AlphaFoldDB" id="A0A136Q592"/>
<name>A0A136Q592_9FIRM</name>
<sequence length="51" mass="6127">MKVKLQKHFHYIGFMGVFQQEKPIYSIFGCYKLTYFVTICSKQPRMNMRGC</sequence>
<gene>
    <name evidence="1" type="ORF">HMPREF3293_01320</name>
</gene>
<proteinExistence type="predicted"/>
<evidence type="ECO:0000313" key="2">
    <source>
        <dbReference type="Proteomes" id="UP000070366"/>
    </source>
</evidence>
<protein>
    <submittedName>
        <fullName evidence="1">Uncharacterized protein</fullName>
    </submittedName>
</protein>
<organism evidence="1 2">
    <name type="scientific">Christensenella minuta</name>
    <dbReference type="NCBI Taxonomy" id="626937"/>
    <lineage>
        <taxon>Bacteria</taxon>
        <taxon>Bacillati</taxon>
        <taxon>Bacillota</taxon>
        <taxon>Clostridia</taxon>
        <taxon>Christensenellales</taxon>
        <taxon>Christensenellaceae</taxon>
        <taxon>Christensenella</taxon>
    </lineage>
</organism>
<dbReference type="Proteomes" id="UP000070366">
    <property type="component" value="Unassembled WGS sequence"/>
</dbReference>
<dbReference type="EMBL" id="LSZW01000055">
    <property type="protein sequence ID" value="KXK65827.1"/>
    <property type="molecule type" value="Genomic_DNA"/>
</dbReference>
<keyword evidence="2" id="KW-1185">Reference proteome</keyword>